<evidence type="ECO:0000313" key="2">
    <source>
        <dbReference type="Proteomes" id="UP000058925"/>
    </source>
</evidence>
<organism evidence="1 2">
    <name type="scientific">Candidatus Nitrosocosmicus oleophilus</name>
    <dbReference type="NCBI Taxonomy" id="1353260"/>
    <lineage>
        <taxon>Archaea</taxon>
        <taxon>Nitrososphaerota</taxon>
        <taxon>Nitrososphaeria</taxon>
        <taxon>Nitrososphaerales</taxon>
        <taxon>Nitrososphaeraceae</taxon>
        <taxon>Candidatus Nitrosocosmicus</taxon>
    </lineage>
</organism>
<protein>
    <submittedName>
        <fullName evidence="1">Uncharacterized protein</fullName>
    </submittedName>
</protein>
<dbReference type="AlphaFoldDB" id="A0A654M3T2"/>
<evidence type="ECO:0000313" key="1">
    <source>
        <dbReference type="EMBL" id="ALI37343.1"/>
    </source>
</evidence>
<accession>A0A654M3T2</accession>
<gene>
    <name evidence="1" type="ORF">NMY3_03158</name>
</gene>
<sequence length="82" mass="9621">MEPFGIKVILIEPGVTNTKFVQDIVVSTNKYEEDKNGDRINQIDENNKDVQLSFYNDTMKKFLAFYFKAMSIVFHPRVLQMK</sequence>
<keyword evidence="2" id="KW-1185">Reference proteome</keyword>
<name>A0A654M3T2_9ARCH</name>
<dbReference type="Proteomes" id="UP000058925">
    <property type="component" value="Chromosome"/>
</dbReference>
<dbReference type="EMBL" id="CP012850">
    <property type="protein sequence ID" value="ALI37343.1"/>
    <property type="molecule type" value="Genomic_DNA"/>
</dbReference>
<reference evidence="2" key="1">
    <citation type="submission" date="2015-10" db="EMBL/GenBank/DDBJ databases">
        <title>Niche specialization of a soil ammonia-oxidizing archaeon, Candidatus Nitrosocosmicus oleophilus.</title>
        <authorList>
            <person name="Jung M.-Y."/>
            <person name="Rhee S.-K."/>
        </authorList>
    </citation>
    <scope>NUCLEOTIDE SEQUENCE [LARGE SCALE GENOMIC DNA]</scope>
    <source>
        <strain evidence="2">MY3</strain>
    </source>
</reference>
<dbReference type="KEGG" id="taa:NMY3_03158"/>
<proteinExistence type="predicted"/>